<keyword evidence="2" id="KW-1185">Reference proteome</keyword>
<dbReference type="EMBL" id="REGN01011688">
    <property type="protein sequence ID" value="RMZ97015.1"/>
    <property type="molecule type" value="Genomic_DNA"/>
</dbReference>
<sequence>NNIIQLNDHLVYLDCLIKYKKNNNIIQLNDHLVYLDCHIKKEKNNNIFQLNVYNYAKQVVDWSKIRPEHCKAYTERSFNLSGLSHQIE</sequence>
<dbReference type="Proteomes" id="UP000276133">
    <property type="component" value="Unassembled WGS sequence"/>
</dbReference>
<gene>
    <name evidence="1" type="ORF">BpHYR1_007560</name>
</gene>
<evidence type="ECO:0000313" key="2">
    <source>
        <dbReference type="Proteomes" id="UP000276133"/>
    </source>
</evidence>
<proteinExistence type="predicted"/>
<evidence type="ECO:0000313" key="1">
    <source>
        <dbReference type="EMBL" id="RMZ97015.1"/>
    </source>
</evidence>
<organism evidence="1 2">
    <name type="scientific">Brachionus plicatilis</name>
    <name type="common">Marine rotifer</name>
    <name type="synonym">Brachionus muelleri</name>
    <dbReference type="NCBI Taxonomy" id="10195"/>
    <lineage>
        <taxon>Eukaryota</taxon>
        <taxon>Metazoa</taxon>
        <taxon>Spiralia</taxon>
        <taxon>Gnathifera</taxon>
        <taxon>Rotifera</taxon>
        <taxon>Eurotatoria</taxon>
        <taxon>Monogononta</taxon>
        <taxon>Pseudotrocha</taxon>
        <taxon>Ploima</taxon>
        <taxon>Brachionidae</taxon>
        <taxon>Brachionus</taxon>
    </lineage>
</organism>
<reference evidence="1 2" key="1">
    <citation type="journal article" date="2018" name="Sci. Rep.">
        <title>Genomic signatures of local adaptation to the degree of environmental predictability in rotifers.</title>
        <authorList>
            <person name="Franch-Gras L."/>
            <person name="Hahn C."/>
            <person name="Garcia-Roger E.M."/>
            <person name="Carmona M.J."/>
            <person name="Serra M."/>
            <person name="Gomez A."/>
        </authorList>
    </citation>
    <scope>NUCLEOTIDE SEQUENCE [LARGE SCALE GENOMIC DNA]</scope>
    <source>
        <strain evidence="1">HYR1</strain>
    </source>
</reference>
<name>A0A3M7PD42_BRAPC</name>
<protein>
    <submittedName>
        <fullName evidence="1">Uncharacterized protein</fullName>
    </submittedName>
</protein>
<comment type="caution">
    <text evidence="1">The sequence shown here is derived from an EMBL/GenBank/DDBJ whole genome shotgun (WGS) entry which is preliminary data.</text>
</comment>
<accession>A0A3M7PD42</accession>
<feature type="non-terminal residue" evidence="1">
    <location>
        <position position="1"/>
    </location>
</feature>
<dbReference type="AlphaFoldDB" id="A0A3M7PD42"/>